<accession>A0A921UPX2</accession>
<reference evidence="4" key="2">
    <citation type="submission" date="2020-10" db="EMBL/GenBank/DDBJ databases">
        <authorList>
            <person name="Cooper E.A."/>
            <person name="Brenton Z.W."/>
            <person name="Flinn B.S."/>
            <person name="Jenkins J."/>
            <person name="Shu S."/>
            <person name="Flowers D."/>
            <person name="Luo F."/>
            <person name="Wang Y."/>
            <person name="Xia P."/>
            <person name="Barry K."/>
            <person name="Daum C."/>
            <person name="Lipzen A."/>
            <person name="Yoshinaga Y."/>
            <person name="Schmutz J."/>
            <person name="Saski C."/>
            <person name="Vermerris W."/>
            <person name="Kresovich S."/>
        </authorList>
    </citation>
    <scope>NUCLEOTIDE SEQUENCE</scope>
</reference>
<name>A0A921UPX2_SORBI</name>
<organism evidence="4 5">
    <name type="scientific">Sorghum bicolor</name>
    <name type="common">Sorghum</name>
    <name type="synonym">Sorghum vulgare</name>
    <dbReference type="NCBI Taxonomy" id="4558"/>
    <lineage>
        <taxon>Eukaryota</taxon>
        <taxon>Viridiplantae</taxon>
        <taxon>Streptophyta</taxon>
        <taxon>Embryophyta</taxon>
        <taxon>Tracheophyta</taxon>
        <taxon>Spermatophyta</taxon>
        <taxon>Magnoliopsida</taxon>
        <taxon>Liliopsida</taxon>
        <taxon>Poales</taxon>
        <taxon>Poaceae</taxon>
        <taxon>PACMAD clade</taxon>
        <taxon>Panicoideae</taxon>
        <taxon>Andropogonodae</taxon>
        <taxon>Andropogoneae</taxon>
        <taxon>Sorghinae</taxon>
        <taxon>Sorghum</taxon>
    </lineage>
</organism>
<gene>
    <name evidence="4" type="ORF">BDA96_03G281700</name>
</gene>
<dbReference type="PANTHER" id="PTHR31625">
    <property type="match status" value="1"/>
</dbReference>
<dbReference type="InterPro" id="IPR051504">
    <property type="entry name" value="Plant_metabolite_acyltrans"/>
</dbReference>
<dbReference type="InterPro" id="IPR023213">
    <property type="entry name" value="CAT-like_dom_sf"/>
</dbReference>
<dbReference type="EMBL" id="CM027682">
    <property type="protein sequence ID" value="KAG0538960.1"/>
    <property type="molecule type" value="Genomic_DNA"/>
</dbReference>
<evidence type="ECO:0000256" key="2">
    <source>
        <dbReference type="ARBA" id="ARBA00023315"/>
    </source>
</evidence>
<evidence type="ECO:0000313" key="4">
    <source>
        <dbReference type="EMBL" id="KAG0538960.1"/>
    </source>
</evidence>
<dbReference type="GO" id="GO:0016747">
    <property type="term" value="F:acyltransferase activity, transferring groups other than amino-acyl groups"/>
    <property type="evidence" value="ECO:0007669"/>
    <property type="project" value="UniProtKB-ARBA"/>
</dbReference>
<dbReference type="AlphaFoldDB" id="A0A921UPX2"/>
<sequence>MAMAAAPDQQQLPAGASSSSPRLRIHDTTLVPPSPSPPETSLPLTYFDIFWLHSPPVERLLFYRLAADADVATIISNLRDSLHQAVRAFYPLAGRIRLTPGTSDRYELHYQPGDAVTFTVAEYDDDDADADIDGLTADEPREVAKIATLVPPLPEGGGLFALQATLLSARRGLAIGVTVHHAACDGSGSTHFLHTWAAACISGAEAPPPPPPPPPVIDRTLLPDPRGLYDVFFQGAPSTDELEFVKMSADQLIATFVLSKDDLERVKEAVADEAARRRVAPPRCSSLVATFGLVWSCYQRAKDEESVSGGAGAGPMACLLFAVDHRSRVEPPLPDKYLGNCVGPAFALAPQGELAAAGAAGLFSACAAVASSIDEAVRDIGTYAMDVWLDRIKEAGTKGTLLSVAGSPRFRVYDLDFGFGRPAKVDIVSVARTGALAMAESRSRSSTGGMEVGVSLQPAGMERFRKCFVDAIAWLHLHQSRVEQS</sequence>
<evidence type="ECO:0000256" key="1">
    <source>
        <dbReference type="ARBA" id="ARBA00022679"/>
    </source>
</evidence>
<evidence type="ECO:0000313" key="5">
    <source>
        <dbReference type="Proteomes" id="UP000807115"/>
    </source>
</evidence>
<dbReference type="Pfam" id="PF02458">
    <property type="entry name" value="Transferase"/>
    <property type="match status" value="1"/>
</dbReference>
<evidence type="ECO:0000256" key="3">
    <source>
        <dbReference type="SAM" id="MobiDB-lite"/>
    </source>
</evidence>
<protein>
    <submittedName>
        <fullName evidence="4">Uncharacterized protein</fullName>
    </submittedName>
</protein>
<proteinExistence type="predicted"/>
<keyword evidence="1" id="KW-0808">Transferase</keyword>
<feature type="compositionally biased region" description="Polar residues" evidence="3">
    <location>
        <begin position="8"/>
        <end position="21"/>
    </location>
</feature>
<dbReference type="Gene3D" id="3.30.559.10">
    <property type="entry name" value="Chloramphenicol acetyltransferase-like domain"/>
    <property type="match status" value="2"/>
</dbReference>
<reference evidence="4" key="1">
    <citation type="journal article" date="2019" name="BMC Genomics">
        <title>A new reference genome for Sorghum bicolor reveals high levels of sequence similarity between sweet and grain genotypes: implications for the genetics of sugar metabolism.</title>
        <authorList>
            <person name="Cooper E.A."/>
            <person name="Brenton Z.W."/>
            <person name="Flinn B.S."/>
            <person name="Jenkins J."/>
            <person name="Shu S."/>
            <person name="Flowers D."/>
            <person name="Luo F."/>
            <person name="Wang Y."/>
            <person name="Xia P."/>
            <person name="Barry K."/>
            <person name="Daum C."/>
            <person name="Lipzen A."/>
            <person name="Yoshinaga Y."/>
            <person name="Schmutz J."/>
            <person name="Saski C."/>
            <person name="Vermerris W."/>
            <person name="Kresovich S."/>
        </authorList>
    </citation>
    <scope>NUCLEOTIDE SEQUENCE</scope>
</reference>
<keyword evidence="2" id="KW-0012">Acyltransferase</keyword>
<comment type="caution">
    <text evidence="4">The sequence shown here is derived from an EMBL/GenBank/DDBJ whole genome shotgun (WGS) entry which is preliminary data.</text>
</comment>
<feature type="region of interest" description="Disordered" evidence="3">
    <location>
        <begin position="1"/>
        <end position="39"/>
    </location>
</feature>
<dbReference type="Proteomes" id="UP000807115">
    <property type="component" value="Chromosome 3"/>
</dbReference>
<dbReference type="SUPFAM" id="SSF52777">
    <property type="entry name" value="CoA-dependent acyltransferases"/>
    <property type="match status" value="1"/>
</dbReference>